<evidence type="ECO:0000313" key="1">
    <source>
        <dbReference type="EMBL" id="ERG90615.1"/>
    </source>
</evidence>
<proteinExistence type="predicted"/>
<organism evidence="1 2">
    <name type="scientific">Haloquadratum walsbyi J07HQW1</name>
    <dbReference type="NCBI Taxonomy" id="1238424"/>
    <lineage>
        <taxon>Archaea</taxon>
        <taxon>Methanobacteriati</taxon>
        <taxon>Methanobacteriota</taxon>
        <taxon>Stenosarchaea group</taxon>
        <taxon>Halobacteria</taxon>
        <taxon>Halobacteriales</taxon>
        <taxon>Haloferacaceae</taxon>
        <taxon>Haloquadratum</taxon>
    </lineage>
</organism>
<sequence>MEHEALLGDRAERDDLTRFIDDEPEIVEVVPDAVIVQQRRHGQRVELQGGVGVITGSLNAAVTSDASQCS</sequence>
<dbReference type="EMBL" id="KE356560">
    <property type="protein sequence ID" value="ERG90615.1"/>
    <property type="molecule type" value="Genomic_DNA"/>
</dbReference>
<gene>
    <name evidence="1" type="ORF">J07HQW1_00639</name>
</gene>
<name>U1N291_9EURY</name>
<dbReference type="Proteomes" id="UP000030649">
    <property type="component" value="Unassembled WGS sequence"/>
</dbReference>
<protein>
    <submittedName>
        <fullName evidence="1">Uncharacterized protein</fullName>
    </submittedName>
</protein>
<accession>U1N291</accession>
<dbReference type="AlphaFoldDB" id="U1N291"/>
<reference evidence="1 2" key="1">
    <citation type="journal article" date="2013" name="PLoS ONE">
        <title>Assembly-driven community genomics of a hypersaline microbial ecosystem.</title>
        <authorList>
            <person name="Podell S."/>
            <person name="Ugalde J.A."/>
            <person name="Narasingarao P."/>
            <person name="Banfield J.F."/>
            <person name="Heidelberg K.B."/>
            <person name="Allen E.E."/>
        </authorList>
    </citation>
    <scope>NUCLEOTIDE SEQUENCE [LARGE SCALE GENOMIC DNA]</scope>
    <source>
        <strain evidence="2">J07HQW1</strain>
    </source>
</reference>
<evidence type="ECO:0000313" key="2">
    <source>
        <dbReference type="Proteomes" id="UP000030649"/>
    </source>
</evidence>
<dbReference type="HOGENOM" id="CLU_2748095_0_0_2"/>